<dbReference type="GO" id="GO:0009451">
    <property type="term" value="P:RNA modification"/>
    <property type="evidence" value="ECO:0007669"/>
    <property type="project" value="InterPro"/>
</dbReference>
<evidence type="ECO:0008006" key="4">
    <source>
        <dbReference type="Google" id="ProtNLM"/>
    </source>
</evidence>
<evidence type="ECO:0000256" key="1">
    <source>
        <dbReference type="ARBA" id="ARBA00022737"/>
    </source>
</evidence>
<dbReference type="NCBIfam" id="TIGR00756">
    <property type="entry name" value="PPR"/>
    <property type="match status" value="1"/>
</dbReference>
<proteinExistence type="predicted"/>
<dbReference type="PROSITE" id="PS51257">
    <property type="entry name" value="PROKAR_LIPOPROTEIN"/>
    <property type="match status" value="1"/>
</dbReference>
<dbReference type="InterPro" id="IPR011990">
    <property type="entry name" value="TPR-like_helical_dom_sf"/>
</dbReference>
<dbReference type="AlphaFoldDB" id="U5CXA3"/>
<dbReference type="PANTHER" id="PTHR47926">
    <property type="entry name" value="PENTATRICOPEPTIDE REPEAT-CONTAINING PROTEIN"/>
    <property type="match status" value="1"/>
</dbReference>
<protein>
    <recommendedName>
        <fullName evidence="4">Pentatricopeptide repeat-containing protein</fullName>
    </recommendedName>
</protein>
<evidence type="ECO:0000313" key="3">
    <source>
        <dbReference type="Proteomes" id="UP000017836"/>
    </source>
</evidence>
<dbReference type="Gramene" id="ERN14555">
    <property type="protein sequence ID" value="ERN14555"/>
    <property type="gene ID" value="AMTR_s00038p00114220"/>
</dbReference>
<dbReference type="InterPro" id="IPR002885">
    <property type="entry name" value="PPR_rpt"/>
</dbReference>
<sequence>MFKISLSHDSFAVNQFVSACSSTGSMDYAISVFAHLQKANIFVWNSMIKGFVHWHSYQKAISMYKKLLVSPVSATSYTFSSVINAGTQVLGLSVGESIHGQALKWVLNSQVFVGTALIDLYSNRREI</sequence>
<dbReference type="HOGENOM" id="CLU_002706_21_3_1"/>
<dbReference type="Proteomes" id="UP000017836">
    <property type="component" value="Unassembled WGS sequence"/>
</dbReference>
<dbReference type="InterPro" id="IPR046960">
    <property type="entry name" value="PPR_At4g14850-like_plant"/>
</dbReference>
<name>U5CXA3_AMBTC</name>
<dbReference type="GO" id="GO:0003723">
    <property type="term" value="F:RNA binding"/>
    <property type="evidence" value="ECO:0007669"/>
    <property type="project" value="InterPro"/>
</dbReference>
<evidence type="ECO:0000313" key="2">
    <source>
        <dbReference type="EMBL" id="ERN14555.1"/>
    </source>
</evidence>
<dbReference type="eggNOG" id="KOG4197">
    <property type="taxonomic scope" value="Eukaryota"/>
</dbReference>
<organism evidence="2 3">
    <name type="scientific">Amborella trichopoda</name>
    <dbReference type="NCBI Taxonomy" id="13333"/>
    <lineage>
        <taxon>Eukaryota</taxon>
        <taxon>Viridiplantae</taxon>
        <taxon>Streptophyta</taxon>
        <taxon>Embryophyta</taxon>
        <taxon>Tracheophyta</taxon>
        <taxon>Spermatophyta</taxon>
        <taxon>Magnoliopsida</taxon>
        <taxon>Amborellales</taxon>
        <taxon>Amborellaceae</taxon>
        <taxon>Amborella</taxon>
    </lineage>
</organism>
<keyword evidence="1" id="KW-0677">Repeat</keyword>
<dbReference type="Pfam" id="PF13041">
    <property type="entry name" value="PPR_2"/>
    <property type="match status" value="1"/>
</dbReference>
<dbReference type="PANTHER" id="PTHR47926:SF376">
    <property type="entry name" value="TETRATRICOPEPTIDE-LIKE HELICAL DOMAIN SUPERFAMILY"/>
    <property type="match status" value="1"/>
</dbReference>
<dbReference type="EMBL" id="KI392532">
    <property type="protein sequence ID" value="ERN14555.1"/>
    <property type="molecule type" value="Genomic_DNA"/>
</dbReference>
<accession>U5CXA3</accession>
<reference evidence="3" key="1">
    <citation type="journal article" date="2013" name="Science">
        <title>The Amborella genome and the evolution of flowering plants.</title>
        <authorList>
            <consortium name="Amborella Genome Project"/>
        </authorList>
    </citation>
    <scope>NUCLEOTIDE SEQUENCE [LARGE SCALE GENOMIC DNA]</scope>
</reference>
<keyword evidence="3" id="KW-1185">Reference proteome</keyword>
<gene>
    <name evidence="2" type="ORF">AMTR_s00038p00114220</name>
</gene>
<dbReference type="Gene3D" id="1.25.40.10">
    <property type="entry name" value="Tetratricopeptide repeat domain"/>
    <property type="match status" value="1"/>
</dbReference>